<feature type="compositionally biased region" description="Polar residues" evidence="1">
    <location>
        <begin position="48"/>
        <end position="66"/>
    </location>
</feature>
<feature type="region of interest" description="Disordered" evidence="1">
    <location>
        <begin position="1"/>
        <end position="66"/>
    </location>
</feature>
<dbReference type="InterPro" id="IPR037516">
    <property type="entry name" value="Tripartite_DENN"/>
</dbReference>
<dbReference type="InterPro" id="IPR012860">
    <property type="entry name" value="Afi1_N"/>
</dbReference>
<reference evidence="3 4" key="1">
    <citation type="submission" date="2019-06" db="EMBL/GenBank/DDBJ databases">
        <title>A chromosomal-level reference genome of Carpinus fangiana (Coryloideae, Betulaceae).</title>
        <authorList>
            <person name="Yang X."/>
            <person name="Wang Z."/>
            <person name="Zhang L."/>
            <person name="Hao G."/>
            <person name="Liu J."/>
            <person name="Yang Y."/>
        </authorList>
    </citation>
    <scope>NUCLEOTIDE SEQUENCE [LARGE SCALE GENOMIC DNA]</scope>
    <source>
        <strain evidence="3">Cfa_2016G</strain>
        <tissue evidence="3">Leaf</tissue>
    </source>
</reference>
<evidence type="ECO:0000256" key="1">
    <source>
        <dbReference type="SAM" id="MobiDB-lite"/>
    </source>
</evidence>
<feature type="compositionally biased region" description="Polar residues" evidence="1">
    <location>
        <begin position="1"/>
        <end position="27"/>
    </location>
</feature>
<protein>
    <recommendedName>
        <fullName evidence="2">UDENN domain-containing protein</fullName>
    </recommendedName>
</protein>
<gene>
    <name evidence="3" type="ORF">FH972_023846</name>
</gene>
<dbReference type="PANTHER" id="PTHR28245">
    <property type="entry name" value="ARF3-INTERACTING PROTEIN 1"/>
    <property type="match status" value="1"/>
</dbReference>
<dbReference type="InterPro" id="IPR052809">
    <property type="entry name" value="Actin_polarity_regulatory"/>
</dbReference>
<dbReference type="Pfam" id="PF08616">
    <property type="entry name" value="SPA"/>
    <property type="match status" value="1"/>
</dbReference>
<proteinExistence type="predicted"/>
<feature type="region of interest" description="Disordered" evidence="1">
    <location>
        <begin position="160"/>
        <end position="186"/>
    </location>
</feature>
<feature type="region of interest" description="Disordered" evidence="1">
    <location>
        <begin position="603"/>
        <end position="623"/>
    </location>
</feature>
<feature type="compositionally biased region" description="Gly residues" evidence="1">
    <location>
        <begin position="834"/>
        <end position="843"/>
    </location>
</feature>
<sequence length="900" mass="97788">MANGLHPTTSGTNLTTMGAPNRTNGDFFTTLPAPSPGPQFDESFLAARQSSNNSPRAPSVTSKQSNASMYQSALMAQNGVTARNGPKRLRSQYPPNSPEPHVEFILVAAFDIDRGSIMEHQYPGPISGNEHMLAELMLPDQVHSRQQDWTIFFLHKDADPEDDVEDANGRDDQEREASIVEDGDADPLEGPPLVYVLNHVNTKMDNSVRRGAVVKAMAMCTRHSFLDIYKPLLVLAIEEYFRAPTLDTLANLYTSVNSMDLSLVPRLSLLEGIILSASSTKTMFMERFEKMIEQQKDDDPRHEQPRQTLPRDTHEFETRIPYNGHTLPVKIPVAKWPETVGNFSIIKLIQTFAAPHAASAKPFSVHPHLTTGGVMTHPIIVLVNALLTQKRVIFLGHGRPSEEVAEAVLAACALASGGVLRGFTRHAFPYTDLTKIDDLQRVPGFIAGVTNPVFETQHDWWDLLCDLPNGRMTISSKIATPEVTDGIQTFKQQHPNIVNAGTTSSSSDVTGDAVFMDNVLRTINNRLGEGVVRSMWRDWVVKLTRIAATFEEIVYGASALYIGGEQADTSELGLQGHGYVWSDEASRQRELAANVHRIEVDGPALPPRPAAHAAAEPRGVGGHLRRLLQRDPHARRDLPATDGHVGVARRAVLHLAWADAPTQGCAFQDGEPAGTHPGARGGQALLGRAGQICETGVLSATPRARRVRGGGGGAEQDGEPQWDRGQMNGGGGGGGPCLKPTRSYCNTSIFSTVHCVAPSKERRRRPFDDSQDDPRQHDRCRRVRAATRWRRKATRTPWTGLFLRSAHAAGGAGGRRSYEVLNGLRRGQVAGQARPGGDGGSAGRGPVINDRRPPSRHTQPTPARSRPDAAGCGAESCLLLAAIGRLPHRPLALPPAASAH</sequence>
<feature type="compositionally biased region" description="Basic and acidic residues" evidence="1">
    <location>
        <begin position="167"/>
        <end position="178"/>
    </location>
</feature>
<name>A0A5N6KX52_9ROSI</name>
<feature type="region of interest" description="Disordered" evidence="1">
    <location>
        <begin position="703"/>
        <end position="735"/>
    </location>
</feature>
<evidence type="ECO:0000313" key="3">
    <source>
        <dbReference type="EMBL" id="KAB8349833.1"/>
    </source>
</evidence>
<comment type="caution">
    <text evidence="3">The sequence shown here is derived from an EMBL/GenBank/DDBJ whole genome shotgun (WGS) entry which is preliminary data.</text>
</comment>
<dbReference type="PANTHER" id="PTHR28245:SF1">
    <property type="entry name" value="ARF3-INTERACTING PROTEIN 1"/>
    <property type="match status" value="1"/>
</dbReference>
<dbReference type="GO" id="GO:0005886">
    <property type="term" value="C:plasma membrane"/>
    <property type="evidence" value="ECO:0007669"/>
    <property type="project" value="TreeGrafter"/>
</dbReference>
<dbReference type="EMBL" id="VIBQ01000014">
    <property type="protein sequence ID" value="KAB8349833.1"/>
    <property type="molecule type" value="Genomic_DNA"/>
</dbReference>
<feature type="region of interest" description="Disordered" evidence="1">
    <location>
        <begin position="293"/>
        <end position="317"/>
    </location>
</feature>
<dbReference type="Proteomes" id="UP000327013">
    <property type="component" value="Unassembled WGS sequence"/>
</dbReference>
<keyword evidence="4" id="KW-1185">Reference proteome</keyword>
<dbReference type="OrthoDB" id="66409at2759"/>
<feature type="region of interest" description="Disordered" evidence="1">
    <location>
        <begin position="829"/>
        <end position="870"/>
    </location>
</feature>
<accession>A0A5N6KX52</accession>
<evidence type="ECO:0000313" key="4">
    <source>
        <dbReference type="Proteomes" id="UP000327013"/>
    </source>
</evidence>
<feature type="compositionally biased region" description="Basic residues" evidence="1">
    <location>
        <begin position="778"/>
        <end position="788"/>
    </location>
</feature>
<feature type="region of interest" description="Disordered" evidence="1">
    <location>
        <begin position="758"/>
        <end position="788"/>
    </location>
</feature>
<feature type="compositionally biased region" description="Basic and acidic residues" evidence="1">
    <location>
        <begin position="766"/>
        <end position="777"/>
    </location>
</feature>
<feature type="domain" description="UDENN" evidence="2">
    <location>
        <begin position="103"/>
        <end position="588"/>
    </location>
</feature>
<dbReference type="GO" id="GO:0051666">
    <property type="term" value="P:actin cortical patch localization"/>
    <property type="evidence" value="ECO:0007669"/>
    <property type="project" value="TreeGrafter"/>
</dbReference>
<dbReference type="Pfam" id="PF07792">
    <property type="entry name" value="Afi1"/>
    <property type="match status" value="1"/>
</dbReference>
<evidence type="ECO:0000259" key="2">
    <source>
        <dbReference type="PROSITE" id="PS50211"/>
    </source>
</evidence>
<dbReference type="PROSITE" id="PS50211">
    <property type="entry name" value="DENN"/>
    <property type="match status" value="1"/>
</dbReference>
<dbReference type="AlphaFoldDB" id="A0A5N6KX52"/>
<organism evidence="3 4">
    <name type="scientific">Carpinus fangiana</name>
    <dbReference type="NCBI Taxonomy" id="176857"/>
    <lineage>
        <taxon>Eukaryota</taxon>
        <taxon>Viridiplantae</taxon>
        <taxon>Streptophyta</taxon>
        <taxon>Embryophyta</taxon>
        <taxon>Tracheophyta</taxon>
        <taxon>Spermatophyta</taxon>
        <taxon>Magnoliopsida</taxon>
        <taxon>eudicotyledons</taxon>
        <taxon>Gunneridae</taxon>
        <taxon>Pentapetalae</taxon>
        <taxon>rosids</taxon>
        <taxon>fabids</taxon>
        <taxon>Fagales</taxon>
        <taxon>Betulaceae</taxon>
        <taxon>Carpinus</taxon>
    </lineage>
</organism>